<accession>A0A392RRN8</accession>
<reference evidence="2 3" key="1">
    <citation type="journal article" date="2018" name="Front. Plant Sci.">
        <title>Red Clover (Trifolium pratense) and Zigzag Clover (T. medium) - A Picture of Genomic Similarities and Differences.</title>
        <authorList>
            <person name="Dluhosova J."/>
            <person name="Istvanek J."/>
            <person name="Nedelnik J."/>
            <person name="Repkova J."/>
        </authorList>
    </citation>
    <scope>NUCLEOTIDE SEQUENCE [LARGE SCALE GENOMIC DNA]</scope>
    <source>
        <strain evidence="3">cv. 10/8</strain>
        <tissue evidence="2">Leaf</tissue>
    </source>
</reference>
<protein>
    <submittedName>
        <fullName evidence="2">Gag-pol polyprotein</fullName>
    </submittedName>
</protein>
<dbReference type="AlphaFoldDB" id="A0A392RRN8"/>
<feature type="compositionally biased region" description="Basic and acidic residues" evidence="1">
    <location>
        <begin position="32"/>
        <end position="49"/>
    </location>
</feature>
<name>A0A392RRN8_9FABA</name>
<keyword evidence="3" id="KW-1185">Reference proteome</keyword>
<organism evidence="2 3">
    <name type="scientific">Trifolium medium</name>
    <dbReference type="NCBI Taxonomy" id="97028"/>
    <lineage>
        <taxon>Eukaryota</taxon>
        <taxon>Viridiplantae</taxon>
        <taxon>Streptophyta</taxon>
        <taxon>Embryophyta</taxon>
        <taxon>Tracheophyta</taxon>
        <taxon>Spermatophyta</taxon>
        <taxon>Magnoliopsida</taxon>
        <taxon>eudicotyledons</taxon>
        <taxon>Gunneridae</taxon>
        <taxon>Pentapetalae</taxon>
        <taxon>rosids</taxon>
        <taxon>fabids</taxon>
        <taxon>Fabales</taxon>
        <taxon>Fabaceae</taxon>
        <taxon>Papilionoideae</taxon>
        <taxon>50 kb inversion clade</taxon>
        <taxon>NPAAA clade</taxon>
        <taxon>Hologalegina</taxon>
        <taxon>IRL clade</taxon>
        <taxon>Trifolieae</taxon>
        <taxon>Trifolium</taxon>
    </lineage>
</organism>
<proteinExistence type="predicted"/>
<evidence type="ECO:0000313" key="3">
    <source>
        <dbReference type="Proteomes" id="UP000265520"/>
    </source>
</evidence>
<feature type="non-terminal residue" evidence="2">
    <location>
        <position position="84"/>
    </location>
</feature>
<evidence type="ECO:0000313" key="2">
    <source>
        <dbReference type="EMBL" id="MCI39308.1"/>
    </source>
</evidence>
<evidence type="ECO:0000256" key="1">
    <source>
        <dbReference type="SAM" id="MobiDB-lite"/>
    </source>
</evidence>
<sequence>MMQSINVVIDDSSTDRVTDVEADIEASYHQLDMSKGDKDSESNSKRSISELENVPANKGPSIRVQKNHPKELIIANPDQGITTR</sequence>
<comment type="caution">
    <text evidence="2">The sequence shown here is derived from an EMBL/GenBank/DDBJ whole genome shotgun (WGS) entry which is preliminary data.</text>
</comment>
<feature type="region of interest" description="Disordered" evidence="1">
    <location>
        <begin position="27"/>
        <end position="84"/>
    </location>
</feature>
<dbReference type="EMBL" id="LXQA010265876">
    <property type="protein sequence ID" value="MCI39308.1"/>
    <property type="molecule type" value="Genomic_DNA"/>
</dbReference>
<dbReference type="Proteomes" id="UP000265520">
    <property type="component" value="Unassembled WGS sequence"/>
</dbReference>